<keyword evidence="4" id="KW-1185">Reference proteome</keyword>
<dbReference type="AlphaFoldDB" id="A0A7W9UZR1"/>
<accession>A0A7W9UZR1</accession>
<dbReference type="PROSITE" id="PS51186">
    <property type="entry name" value="GNAT"/>
    <property type="match status" value="1"/>
</dbReference>
<dbReference type="PANTHER" id="PTHR47237">
    <property type="entry name" value="SLL0310 PROTEIN"/>
    <property type="match status" value="1"/>
</dbReference>
<reference evidence="3 4" key="1">
    <citation type="submission" date="2020-08" db="EMBL/GenBank/DDBJ databases">
        <title>Genomic Encyclopedia of Type Strains, Phase III (KMG-III): the genomes of soil and plant-associated and newly described type strains.</title>
        <authorList>
            <person name="Whitman W."/>
        </authorList>
    </citation>
    <scope>NUCLEOTIDE SEQUENCE [LARGE SCALE GENOMIC DNA]</scope>
    <source>
        <strain evidence="3 4">CECT 8305</strain>
    </source>
</reference>
<dbReference type="CDD" id="cd04301">
    <property type="entry name" value="NAT_SF"/>
    <property type="match status" value="1"/>
</dbReference>
<gene>
    <name evidence="3" type="ORF">FHS42_004101</name>
</gene>
<dbReference type="Gene3D" id="3.40.630.90">
    <property type="match status" value="1"/>
</dbReference>
<dbReference type="InterPro" id="IPR052729">
    <property type="entry name" value="Acyl/Acetyltrans_Enzymes"/>
</dbReference>
<dbReference type="Pfam" id="PF00583">
    <property type="entry name" value="Acetyltransf_1"/>
    <property type="match status" value="1"/>
</dbReference>
<dbReference type="PANTHER" id="PTHR47237:SF1">
    <property type="entry name" value="SLL0310 PROTEIN"/>
    <property type="match status" value="1"/>
</dbReference>
<evidence type="ECO:0000313" key="3">
    <source>
        <dbReference type="EMBL" id="MBB5937022.1"/>
    </source>
</evidence>
<dbReference type="EMBL" id="JACHJL010000010">
    <property type="protein sequence ID" value="MBB5937022.1"/>
    <property type="molecule type" value="Genomic_DNA"/>
</dbReference>
<dbReference type="SUPFAM" id="SSF55729">
    <property type="entry name" value="Acyl-CoA N-acyltransferases (Nat)"/>
    <property type="match status" value="1"/>
</dbReference>
<evidence type="ECO:0000256" key="1">
    <source>
        <dbReference type="SAM" id="MobiDB-lite"/>
    </source>
</evidence>
<comment type="caution">
    <text evidence="3">The sequence shown here is derived from an EMBL/GenBank/DDBJ whole genome shotgun (WGS) entry which is preliminary data.</text>
</comment>
<dbReference type="InterPro" id="IPR041496">
    <property type="entry name" value="YitH/HolE_GNAT"/>
</dbReference>
<dbReference type="InterPro" id="IPR016181">
    <property type="entry name" value="Acyl_CoA_acyltransferase"/>
</dbReference>
<keyword evidence="3" id="KW-0808">Transferase</keyword>
<name>A0A7W9UZR1_9ACTN</name>
<dbReference type="Proteomes" id="UP000588098">
    <property type="component" value="Unassembled WGS sequence"/>
</dbReference>
<feature type="domain" description="N-acetyltransferase" evidence="2">
    <location>
        <begin position="31"/>
        <end position="162"/>
    </location>
</feature>
<sequence>MDPLDAASPGHSNDQRPAAPSAPPTGEAAGLTVGGASLEDWHQVAEWAAAEGWNPGRRDVACFHPTDPAGFFVGRLDGRLVSAVSLVGYSDQYAFLGYYLVHPEFRRQGLGVATWQAAMPHAGSRLIGLDAVPAQQATYERSGFTSAYETIRYAGVPERPHSVATGAVAVTREHIGAIADYDRHCFPAERRAFVDRWLTAEGHRSYAWVQDGQIAGYGVIRPARDGQRLGPLFADSQQGAEALLDALLSHLGPGENVYLDMPEPNAQAGALAAARGLKPDSVTTRMYTGPAPQTRTDSTYAVTSLELG</sequence>
<dbReference type="Pfam" id="PF18014">
    <property type="entry name" value="Acetyltransf_18"/>
    <property type="match status" value="1"/>
</dbReference>
<feature type="region of interest" description="Disordered" evidence="1">
    <location>
        <begin position="1"/>
        <end position="30"/>
    </location>
</feature>
<dbReference type="RefSeq" id="WP_184573672.1">
    <property type="nucleotide sequence ID" value="NZ_JACHJL010000010.1"/>
</dbReference>
<protein>
    <submittedName>
        <fullName evidence="3">GNAT superfamily N-acetyltransferase</fullName>
    </submittedName>
</protein>
<dbReference type="GO" id="GO:0016747">
    <property type="term" value="F:acyltransferase activity, transferring groups other than amino-acyl groups"/>
    <property type="evidence" value="ECO:0007669"/>
    <property type="project" value="InterPro"/>
</dbReference>
<dbReference type="InterPro" id="IPR000182">
    <property type="entry name" value="GNAT_dom"/>
</dbReference>
<evidence type="ECO:0000259" key="2">
    <source>
        <dbReference type="PROSITE" id="PS51186"/>
    </source>
</evidence>
<evidence type="ECO:0000313" key="4">
    <source>
        <dbReference type="Proteomes" id="UP000588098"/>
    </source>
</evidence>
<dbReference type="Gene3D" id="3.40.630.30">
    <property type="match status" value="1"/>
</dbReference>
<organism evidence="3 4">
    <name type="scientific">Streptomyces zagrosensis</name>
    <dbReference type="NCBI Taxonomy" id="1042984"/>
    <lineage>
        <taxon>Bacteria</taxon>
        <taxon>Bacillati</taxon>
        <taxon>Actinomycetota</taxon>
        <taxon>Actinomycetes</taxon>
        <taxon>Kitasatosporales</taxon>
        <taxon>Streptomycetaceae</taxon>
        <taxon>Streptomyces</taxon>
    </lineage>
</organism>
<proteinExistence type="predicted"/>